<gene>
    <name evidence="1" type="ORF">SEMRO_2109_G314940.1</name>
</gene>
<comment type="caution">
    <text evidence="1">The sequence shown here is derived from an EMBL/GenBank/DDBJ whole genome shotgun (WGS) entry which is preliminary data.</text>
</comment>
<reference evidence="1" key="1">
    <citation type="submission" date="2020-06" db="EMBL/GenBank/DDBJ databases">
        <authorList>
            <consortium name="Plant Systems Biology data submission"/>
        </authorList>
    </citation>
    <scope>NUCLEOTIDE SEQUENCE</scope>
    <source>
        <strain evidence="1">D6</strain>
    </source>
</reference>
<dbReference type="Proteomes" id="UP001153069">
    <property type="component" value="Unassembled WGS sequence"/>
</dbReference>
<dbReference type="AlphaFoldDB" id="A0A9N8EYK4"/>
<evidence type="ECO:0000313" key="1">
    <source>
        <dbReference type="EMBL" id="CAB9527941.1"/>
    </source>
</evidence>
<name>A0A9N8EYK4_9STRA</name>
<organism evidence="1 2">
    <name type="scientific">Seminavis robusta</name>
    <dbReference type="NCBI Taxonomy" id="568900"/>
    <lineage>
        <taxon>Eukaryota</taxon>
        <taxon>Sar</taxon>
        <taxon>Stramenopiles</taxon>
        <taxon>Ochrophyta</taxon>
        <taxon>Bacillariophyta</taxon>
        <taxon>Bacillariophyceae</taxon>
        <taxon>Bacillariophycidae</taxon>
        <taxon>Naviculales</taxon>
        <taxon>Naviculaceae</taxon>
        <taxon>Seminavis</taxon>
    </lineage>
</organism>
<dbReference type="EMBL" id="CAICTM010002107">
    <property type="protein sequence ID" value="CAB9527941.1"/>
    <property type="molecule type" value="Genomic_DNA"/>
</dbReference>
<proteinExistence type="predicted"/>
<keyword evidence="2" id="KW-1185">Reference proteome</keyword>
<sequence>MAVDLEKDYEKARASEGMYYSLSNQLCATVLQPDVGGYDAIAVIRKNSTFQVYVPFSFLLGLWSLAQAPGQEATARGQELASKAGVGGKETYSVLSMAKMLIKLPTLILAHLPMVQFWRQSWELT</sequence>
<protein>
    <submittedName>
        <fullName evidence="1">Uncharacterized protein</fullName>
    </submittedName>
</protein>
<evidence type="ECO:0000313" key="2">
    <source>
        <dbReference type="Proteomes" id="UP001153069"/>
    </source>
</evidence>
<accession>A0A9N8EYK4</accession>